<dbReference type="RefSeq" id="WP_200390321.1">
    <property type="nucleotide sequence ID" value="NZ_JAENIO010000004.1"/>
</dbReference>
<evidence type="ECO:0000256" key="4">
    <source>
        <dbReference type="PROSITE-ProRule" id="PRU00433"/>
    </source>
</evidence>
<keyword evidence="3 4" id="KW-0408">Iron</keyword>
<evidence type="ECO:0000256" key="2">
    <source>
        <dbReference type="ARBA" id="ARBA00022723"/>
    </source>
</evidence>
<keyword evidence="2 4" id="KW-0479">Metal-binding</keyword>
<keyword evidence="5" id="KW-0732">Signal</keyword>
<evidence type="ECO:0000256" key="1">
    <source>
        <dbReference type="ARBA" id="ARBA00022617"/>
    </source>
</evidence>
<dbReference type="Proteomes" id="UP000604083">
    <property type="component" value="Unassembled WGS sequence"/>
</dbReference>
<dbReference type="AlphaFoldDB" id="A0A934RNY8"/>
<dbReference type="EMBL" id="JAENIO010000004">
    <property type="protein sequence ID" value="MBK1832886.1"/>
    <property type="molecule type" value="Genomic_DNA"/>
</dbReference>
<organism evidence="7 8">
    <name type="scientific">Roseibacillus ishigakijimensis</name>
    <dbReference type="NCBI Taxonomy" id="454146"/>
    <lineage>
        <taxon>Bacteria</taxon>
        <taxon>Pseudomonadati</taxon>
        <taxon>Verrucomicrobiota</taxon>
        <taxon>Verrucomicrobiia</taxon>
        <taxon>Verrucomicrobiales</taxon>
        <taxon>Verrucomicrobiaceae</taxon>
        <taxon>Roseibacillus</taxon>
    </lineage>
</organism>
<sequence>MLRFFLSFLSSAAVASAQPLSFDTNPLGQADRPLLLRTYAPDPGLDPAVFANHGQASPSPVYSPKDGRDHPEKGDYELLKVIPGAIAVNHGLALSYVFDTTECRVLYAWQGGFLDMFPYWGDATMGSRRSFDYAPRLMGHLFYLARPEERPKPRFLGYDLSAQGVPTFRYRLGETAYEETILPNEKALSFKRIVRTAGEEKEEIVSGEVLSRHQGFDRTIKIDEPNEDAGEQVFLAYGCVACHSTDGSDGHGPTLKDLHGSMREIEGGEPVLADDNYLRESIFAPNAKTAKGFPPNYMPPFQLPEKELASVILFIKSAREVAPE</sequence>
<dbReference type="InterPro" id="IPR036909">
    <property type="entry name" value="Cyt_c-like_dom_sf"/>
</dbReference>
<name>A0A934RNY8_9BACT</name>
<dbReference type="PROSITE" id="PS51007">
    <property type="entry name" value="CYTC"/>
    <property type="match status" value="1"/>
</dbReference>
<comment type="caution">
    <text evidence="7">The sequence shown here is derived from an EMBL/GenBank/DDBJ whole genome shotgun (WGS) entry which is preliminary data.</text>
</comment>
<dbReference type="GO" id="GO:0009055">
    <property type="term" value="F:electron transfer activity"/>
    <property type="evidence" value="ECO:0007669"/>
    <property type="project" value="InterPro"/>
</dbReference>
<keyword evidence="8" id="KW-1185">Reference proteome</keyword>
<evidence type="ECO:0000256" key="5">
    <source>
        <dbReference type="SAM" id="SignalP"/>
    </source>
</evidence>
<feature type="signal peptide" evidence="5">
    <location>
        <begin position="1"/>
        <end position="17"/>
    </location>
</feature>
<dbReference type="InterPro" id="IPR009056">
    <property type="entry name" value="Cyt_c-like_dom"/>
</dbReference>
<dbReference type="Pfam" id="PF00034">
    <property type="entry name" value="Cytochrom_C"/>
    <property type="match status" value="1"/>
</dbReference>
<dbReference type="GO" id="GO:0020037">
    <property type="term" value="F:heme binding"/>
    <property type="evidence" value="ECO:0007669"/>
    <property type="project" value="InterPro"/>
</dbReference>
<dbReference type="GO" id="GO:0046872">
    <property type="term" value="F:metal ion binding"/>
    <property type="evidence" value="ECO:0007669"/>
    <property type="project" value="UniProtKB-KW"/>
</dbReference>
<feature type="domain" description="Cytochrome c" evidence="6">
    <location>
        <begin position="225"/>
        <end position="319"/>
    </location>
</feature>
<protein>
    <submittedName>
        <fullName evidence="7">Cytochrome c</fullName>
    </submittedName>
</protein>
<reference evidence="7" key="1">
    <citation type="submission" date="2021-01" db="EMBL/GenBank/DDBJ databases">
        <title>Modified the classification status of verrucomicrobia.</title>
        <authorList>
            <person name="Feng X."/>
        </authorList>
    </citation>
    <scope>NUCLEOTIDE SEQUENCE</scope>
    <source>
        <strain evidence="7">KCTC 12986</strain>
    </source>
</reference>
<evidence type="ECO:0000313" key="8">
    <source>
        <dbReference type="Proteomes" id="UP000604083"/>
    </source>
</evidence>
<dbReference type="Gene3D" id="1.10.760.10">
    <property type="entry name" value="Cytochrome c-like domain"/>
    <property type="match status" value="1"/>
</dbReference>
<keyword evidence="1 4" id="KW-0349">Heme</keyword>
<dbReference type="SUPFAM" id="SSF46626">
    <property type="entry name" value="Cytochrome c"/>
    <property type="match status" value="1"/>
</dbReference>
<proteinExistence type="predicted"/>
<evidence type="ECO:0000313" key="7">
    <source>
        <dbReference type="EMBL" id="MBK1832886.1"/>
    </source>
</evidence>
<feature type="chain" id="PRO_5037578226" evidence="5">
    <location>
        <begin position="18"/>
        <end position="324"/>
    </location>
</feature>
<accession>A0A934RNY8</accession>
<evidence type="ECO:0000256" key="3">
    <source>
        <dbReference type="ARBA" id="ARBA00023004"/>
    </source>
</evidence>
<evidence type="ECO:0000259" key="6">
    <source>
        <dbReference type="PROSITE" id="PS51007"/>
    </source>
</evidence>
<gene>
    <name evidence="7" type="ORF">JIN78_02330</name>
</gene>